<evidence type="ECO:0000313" key="1">
    <source>
        <dbReference type="EMBL" id="MCX3266494.1"/>
    </source>
</evidence>
<comment type="caution">
    <text evidence="1">The sequence shown here is derived from an EMBL/GenBank/DDBJ whole genome shotgun (WGS) entry which is preliminary data.</text>
</comment>
<evidence type="ECO:0000313" key="2">
    <source>
        <dbReference type="Proteomes" id="UP001142592"/>
    </source>
</evidence>
<dbReference type="AlphaFoldDB" id="A0A9X3DF41"/>
<dbReference type="InterPro" id="IPR035965">
    <property type="entry name" value="PAS-like_dom_sf"/>
</dbReference>
<organism evidence="1 2">
    <name type="scientific">Pedobacter agri</name>
    <dbReference type="NCBI Taxonomy" id="454586"/>
    <lineage>
        <taxon>Bacteria</taxon>
        <taxon>Pseudomonadati</taxon>
        <taxon>Bacteroidota</taxon>
        <taxon>Sphingobacteriia</taxon>
        <taxon>Sphingobacteriales</taxon>
        <taxon>Sphingobacteriaceae</taxon>
        <taxon>Pedobacter</taxon>
    </lineage>
</organism>
<dbReference type="EMBL" id="JAPJUH010000005">
    <property type="protein sequence ID" value="MCX3266494.1"/>
    <property type="molecule type" value="Genomic_DNA"/>
</dbReference>
<gene>
    <name evidence="1" type="ORF">OQZ29_17180</name>
</gene>
<dbReference type="RefSeq" id="WP_010599504.1">
    <property type="nucleotide sequence ID" value="NZ_JAPJUH010000005.1"/>
</dbReference>
<accession>A0A9X3DF41</accession>
<proteinExistence type="predicted"/>
<name>A0A9X3DF41_9SPHI</name>
<protein>
    <submittedName>
        <fullName evidence="1">PAS domain-containing protein</fullName>
    </submittedName>
</protein>
<sequence>MDSKQGRKFLKFEKDDLLEQHIRLLKTVFNSDLVEINIHKQALQAPGLKAESHLLKPLINASNQLIGEIIIKDIRADGLEAHGKEILEIIAANIVKQFQFLEEYAALIQQVDISAKEIASHRNELDTLYEDLNLAHEELSQAFTATFQLGKSLSKSKTKISGFLEKAPIAFGVLRHRQLKIEMANNLILELWGKDKTVLGKPLAAGLPELQDQPYLEILDRVYTTGERYIGKEAKAILEKDGQKVDCYFNFIYEPLKNDRGTTNSIMIIATDVSDLVKSRNELLPG</sequence>
<dbReference type="SUPFAM" id="SSF55785">
    <property type="entry name" value="PYP-like sensor domain (PAS domain)"/>
    <property type="match status" value="1"/>
</dbReference>
<keyword evidence="2" id="KW-1185">Reference proteome</keyword>
<dbReference type="Proteomes" id="UP001142592">
    <property type="component" value="Unassembled WGS sequence"/>
</dbReference>
<reference evidence="1" key="1">
    <citation type="submission" date="2022-11" db="EMBL/GenBank/DDBJ databases">
        <authorList>
            <person name="Graham C."/>
            <person name="Newman J.D."/>
        </authorList>
    </citation>
    <scope>NUCLEOTIDE SEQUENCE</scope>
    <source>
        <strain evidence="1">DSM 19486</strain>
    </source>
</reference>
<dbReference type="Gene3D" id="3.30.450.20">
    <property type="entry name" value="PAS domain"/>
    <property type="match status" value="1"/>
</dbReference>